<name>A0A3L9DYJ3_9STRE</name>
<evidence type="ECO:0000313" key="3">
    <source>
        <dbReference type="Proteomes" id="UP000279194"/>
    </source>
</evidence>
<sequence>MRLLKDFPEVLKCWDYEKNNQKGMTPERYSACSNKKFFWKCLTCNFEWMGTIKKTVEHYKKHNSPCMECIKTEQSIYTKFPQIVNYLNFNYEDIYTIIETLQNTLVISKNIFLFKCPTCRKNWRDYADNLRLVQLEDGTLCHKNCNETTHNYNYSDIYPNLEAIYVGDFSKLNLTTNISTVQNWCCNKCGVNFKLTIDKILNRISRTGGYCSNCDASFDTSLPISSKACPLTFLTNEHFLDWSPLNTLQSNQVDALSNIELLWNCVKCSGTYSCTPIDKITFTCPYCDNKEMLKGFNTLEVKYPQLKVFWNSSNPKTFADYWEFSKEQLRWNCPCCSIQFSCSPAELVAKISKISFDSMTCPNFCDWSTKVLVYRTFADKPILLHEWSKKNNVLPQNALHHIDTKKYWWDCSICHGEYLCSIPIRREVDNTCPYCNMEVLKPDFNSIGCNYPDLNQYWSYKNQKTTDEMMPCRARNVNCYLFCPECDQEFRTTMMNLFEKYDKKGIHSASVSSVRIVQNNFLYQV</sequence>
<dbReference type="PANTHER" id="PTHR37317:SF1">
    <property type="entry name" value="ZINC-RIBBON DOMAIN-CONTAINING PROTEIN-RELATED"/>
    <property type="match status" value="1"/>
</dbReference>
<gene>
    <name evidence="2" type="ORF">EAF07_01385</name>
</gene>
<dbReference type="EMBL" id="RCVM01000001">
    <property type="protein sequence ID" value="RLY05378.1"/>
    <property type="molecule type" value="Genomic_DNA"/>
</dbReference>
<keyword evidence="3" id="KW-1185">Reference proteome</keyword>
<reference evidence="2 3" key="1">
    <citation type="submission" date="2018-10" db="EMBL/GenBank/DDBJ databases">
        <title>Streptococcus hillyeri sp. nov., isolated from equine tracheal sample.</title>
        <authorList>
            <person name="Macfadyen A.C."/>
            <person name="Waller A."/>
            <person name="Paterson G.K."/>
        </authorList>
    </citation>
    <scope>NUCLEOTIDE SEQUENCE [LARGE SCALE GENOMIC DNA]</scope>
    <source>
        <strain evidence="2 3">28462</strain>
    </source>
</reference>
<dbReference type="Pfam" id="PF14311">
    <property type="entry name" value="DUF4379"/>
    <property type="match status" value="2"/>
</dbReference>
<dbReference type="RefSeq" id="WP_121834502.1">
    <property type="nucleotide sequence ID" value="NZ_RCVM01000001.1"/>
</dbReference>
<dbReference type="OrthoDB" id="583824at2"/>
<evidence type="ECO:0000313" key="2">
    <source>
        <dbReference type="EMBL" id="RLY05378.1"/>
    </source>
</evidence>
<dbReference type="Proteomes" id="UP000279194">
    <property type="component" value="Unassembled WGS sequence"/>
</dbReference>
<dbReference type="PANTHER" id="PTHR37317">
    <property type="entry name" value="BLR8090 PROTEIN"/>
    <property type="match status" value="1"/>
</dbReference>
<accession>A0A3L9DYJ3</accession>
<protein>
    <recommendedName>
        <fullName evidence="1">Treble clef zinc finger domain-containing protein</fullName>
    </recommendedName>
</protein>
<evidence type="ECO:0000259" key="1">
    <source>
        <dbReference type="Pfam" id="PF14311"/>
    </source>
</evidence>
<dbReference type="InterPro" id="IPR025487">
    <property type="entry name" value="DUF4379"/>
</dbReference>
<feature type="domain" description="Treble clef zinc finger" evidence="1">
    <location>
        <begin position="383"/>
        <end position="437"/>
    </location>
</feature>
<organism evidence="2 3">
    <name type="scientific">Streptococcus hillyeri</name>
    <dbReference type="NCBI Taxonomy" id="2282420"/>
    <lineage>
        <taxon>Bacteria</taxon>
        <taxon>Bacillati</taxon>
        <taxon>Bacillota</taxon>
        <taxon>Bacilli</taxon>
        <taxon>Lactobacillales</taxon>
        <taxon>Streptococcaceae</taxon>
        <taxon>Streptococcus</taxon>
    </lineage>
</organism>
<comment type="caution">
    <text evidence="2">The sequence shown here is derived from an EMBL/GenBank/DDBJ whole genome shotgun (WGS) entry which is preliminary data.</text>
</comment>
<dbReference type="AlphaFoldDB" id="A0A3L9DYJ3"/>
<feature type="domain" description="Treble clef zinc finger" evidence="1">
    <location>
        <begin position="11"/>
        <end position="69"/>
    </location>
</feature>
<proteinExistence type="predicted"/>